<feature type="compositionally biased region" description="Acidic residues" evidence="11">
    <location>
        <begin position="429"/>
        <end position="442"/>
    </location>
</feature>
<keyword evidence="6" id="KW-0472">Membrane</keyword>
<dbReference type="SMART" id="SM00174">
    <property type="entry name" value="RHO"/>
    <property type="match status" value="1"/>
</dbReference>
<reference evidence="13" key="1">
    <citation type="journal article" date="2021" name="Cell">
        <title>Tracing the genetic footprints of vertebrate landing in non-teleost ray-finned fishes.</title>
        <authorList>
            <person name="Bi X."/>
            <person name="Wang K."/>
            <person name="Yang L."/>
            <person name="Pan H."/>
            <person name="Jiang H."/>
            <person name="Wei Q."/>
            <person name="Fang M."/>
            <person name="Yu H."/>
            <person name="Zhu C."/>
            <person name="Cai Y."/>
            <person name="He Y."/>
            <person name="Gan X."/>
            <person name="Zeng H."/>
            <person name="Yu D."/>
            <person name="Zhu Y."/>
            <person name="Jiang H."/>
            <person name="Qiu Q."/>
            <person name="Yang H."/>
            <person name="Zhang Y.E."/>
            <person name="Wang W."/>
            <person name="Zhu M."/>
            <person name="He S."/>
            <person name="Zhang G."/>
        </authorList>
    </citation>
    <scope>NUCLEOTIDE SEQUENCE</scope>
    <source>
        <strain evidence="13">Allg_001</strain>
    </source>
</reference>
<dbReference type="Gene3D" id="3.40.50.300">
    <property type="entry name" value="P-loop containing nucleotide triphosphate hydrolases"/>
    <property type="match status" value="1"/>
</dbReference>
<feature type="domain" description="G protein gamma" evidence="12">
    <location>
        <begin position="565"/>
        <end position="608"/>
    </location>
</feature>
<dbReference type="GO" id="GO:0003924">
    <property type="term" value="F:GTPase activity"/>
    <property type="evidence" value="ECO:0007669"/>
    <property type="project" value="InterPro"/>
</dbReference>
<dbReference type="InterPro" id="IPR020849">
    <property type="entry name" value="Small_GTPase_Ras-type"/>
</dbReference>
<keyword evidence="4" id="KW-0547">Nucleotide-binding</keyword>
<evidence type="ECO:0000256" key="3">
    <source>
        <dbReference type="ARBA" id="ARBA00022481"/>
    </source>
</evidence>
<dbReference type="SMART" id="SM00175">
    <property type="entry name" value="RAB"/>
    <property type="match status" value="1"/>
</dbReference>
<dbReference type="CDD" id="cd00068">
    <property type="entry name" value="GGL"/>
    <property type="match status" value="1"/>
</dbReference>
<dbReference type="AlphaFoldDB" id="A0A8J7T755"/>
<protein>
    <submittedName>
        <fullName evidence="13">DIRA2 protein</fullName>
    </submittedName>
</protein>
<name>A0A8J7T755_ATRSP</name>
<dbReference type="EMBL" id="JAAWVO010011080">
    <property type="protein sequence ID" value="MBN3313223.1"/>
    <property type="molecule type" value="Genomic_DNA"/>
</dbReference>
<evidence type="ECO:0000256" key="1">
    <source>
        <dbReference type="ARBA" id="ARBA00004342"/>
    </source>
</evidence>
<evidence type="ECO:0000256" key="9">
    <source>
        <dbReference type="ARBA" id="ARBA00055536"/>
    </source>
</evidence>
<keyword evidence="2" id="KW-1003">Cell membrane</keyword>
<feature type="region of interest" description="Disordered" evidence="11">
    <location>
        <begin position="402"/>
        <end position="442"/>
    </location>
</feature>
<dbReference type="InterPro" id="IPR027417">
    <property type="entry name" value="P-loop_NTPase"/>
</dbReference>
<dbReference type="GO" id="GO:0007186">
    <property type="term" value="P:G protein-coupled receptor signaling pathway"/>
    <property type="evidence" value="ECO:0007669"/>
    <property type="project" value="InterPro"/>
</dbReference>
<dbReference type="SUPFAM" id="SSF52540">
    <property type="entry name" value="P-loop containing nucleoside triphosphate hydrolases"/>
    <property type="match status" value="1"/>
</dbReference>
<feature type="non-terminal residue" evidence="13">
    <location>
        <position position="608"/>
    </location>
</feature>
<keyword evidence="14" id="KW-1185">Reference proteome</keyword>
<feature type="region of interest" description="Disordered" evidence="11">
    <location>
        <begin position="543"/>
        <end position="568"/>
    </location>
</feature>
<evidence type="ECO:0000256" key="6">
    <source>
        <dbReference type="ARBA" id="ARBA00023136"/>
    </source>
</evidence>
<feature type="domain" description="G protein gamma" evidence="12">
    <location>
        <begin position="505"/>
        <end position="529"/>
    </location>
</feature>
<evidence type="ECO:0000313" key="13">
    <source>
        <dbReference type="EMBL" id="MBN3313223.1"/>
    </source>
</evidence>
<dbReference type="GO" id="GO:0005525">
    <property type="term" value="F:GTP binding"/>
    <property type="evidence" value="ECO:0007669"/>
    <property type="project" value="UniProtKB-KW"/>
</dbReference>
<comment type="subcellular location">
    <subcellularLocation>
        <location evidence="1">Cell membrane</location>
        <topology evidence="1">Lipid-anchor</topology>
        <orientation evidence="1">Cytoplasmic side</orientation>
    </subcellularLocation>
</comment>
<feature type="non-terminal residue" evidence="13">
    <location>
        <position position="1"/>
    </location>
</feature>
<dbReference type="InterPro" id="IPR001806">
    <property type="entry name" value="Small_GTPase"/>
</dbReference>
<dbReference type="InterPro" id="IPR005225">
    <property type="entry name" value="Small_GTP-bd"/>
</dbReference>
<accession>A0A8J7T755</accession>
<dbReference type="SMART" id="SM00173">
    <property type="entry name" value="RAS"/>
    <property type="match status" value="1"/>
</dbReference>
<keyword evidence="8" id="KW-0636">Prenylation</keyword>
<dbReference type="InterPro" id="IPR015898">
    <property type="entry name" value="G-protein_gamma-like_dom"/>
</dbReference>
<dbReference type="SUPFAM" id="SSF48670">
    <property type="entry name" value="Transducin (heterotrimeric G protein), gamma chain"/>
    <property type="match status" value="1"/>
</dbReference>
<gene>
    <name evidence="13" type="primary">Diras2_0</name>
    <name evidence="13" type="ORF">GTO95_0013246</name>
</gene>
<sequence>MNEQEGSHLCRRRRQHRATPGTRQCSVHMSGLYPPEDFICVTVRQRNFYLQHSGQAPAASCAQSSDYRVVVFGAAGVGKSSLVQRFVRGTFHDTYIPTVEDTYRQVISCDRNVCTLQITDTTGSHQFPAMQRLSISKGHAFILVYSVTSRQSLEELKPIYQQIRHIKGDAQAVPIMLVGNKSDETQRELQAGDGEGLAAHQAISMSRNPRALLGVSLSSLLQLSVSFPCRGSLPAVRGLRESPPTRDVRLLLMQHACSPAQGALAGAASPSCAHLAPRAVPRAAPGFPPRRALIFPLFLRSTCICSPQPVSAVQSAFHYLLKGPALAARTGFTLFQKHAGQTHNRLGSSPCCRHSLYPSGSSPPSCMKGDQQGWGVTPVMDWRPIQHPGCVVRSGVKGRLSWSPTDSAGGELRAETAGAEGDYVKETPGEGEEEDEEEEEEEKGVNAFQFFYGEWAPQVCQSVAAQVCRTPSPAVCTFFPISSTTRMPLRTRALTQFKMSSKMPSSNNIAQARRTVQQLRIEANIERIKGGWDLGFEPPTPGAPCEGHTSSGQALLQGQPPHPPRLGVSKASADLMHYCGEHAKHDPLLMGIPASENPFKDKKPCTIL</sequence>
<dbReference type="Pfam" id="PF00631">
    <property type="entry name" value="G-gamma"/>
    <property type="match status" value="1"/>
</dbReference>
<dbReference type="PRINTS" id="PR00449">
    <property type="entry name" value="RASTRNSFRMNG"/>
</dbReference>
<evidence type="ECO:0000256" key="10">
    <source>
        <dbReference type="ARBA" id="ARBA00061515"/>
    </source>
</evidence>
<evidence type="ECO:0000313" key="14">
    <source>
        <dbReference type="Proteomes" id="UP000736164"/>
    </source>
</evidence>
<keyword evidence="3" id="KW-0488">Methylation</keyword>
<evidence type="ECO:0000256" key="5">
    <source>
        <dbReference type="ARBA" id="ARBA00023134"/>
    </source>
</evidence>
<dbReference type="PROSITE" id="PS51420">
    <property type="entry name" value="RHO"/>
    <property type="match status" value="1"/>
</dbReference>
<dbReference type="Proteomes" id="UP000736164">
    <property type="component" value="Unassembled WGS sequence"/>
</dbReference>
<dbReference type="PROSITE" id="PS51419">
    <property type="entry name" value="RAB"/>
    <property type="match status" value="1"/>
</dbReference>
<dbReference type="InterPro" id="IPR036284">
    <property type="entry name" value="GGL_sf"/>
</dbReference>
<dbReference type="PROSITE" id="PS50058">
    <property type="entry name" value="G_PROTEIN_GAMMA"/>
    <property type="match status" value="2"/>
</dbReference>
<comment type="function">
    <text evidence="9">Displays low GTPase activity and exists predominantly in the GTP-bound form.</text>
</comment>
<dbReference type="Gene3D" id="4.10.260.10">
    <property type="entry name" value="Transducin (heterotrimeric G protein), gamma chain"/>
    <property type="match status" value="1"/>
</dbReference>
<evidence type="ECO:0000256" key="7">
    <source>
        <dbReference type="ARBA" id="ARBA00023288"/>
    </source>
</evidence>
<dbReference type="SMART" id="SM01224">
    <property type="entry name" value="G_gamma"/>
    <property type="match status" value="1"/>
</dbReference>
<evidence type="ECO:0000256" key="11">
    <source>
        <dbReference type="SAM" id="MobiDB-lite"/>
    </source>
</evidence>
<dbReference type="SMART" id="SM00224">
    <property type="entry name" value="GGL"/>
    <property type="match status" value="1"/>
</dbReference>
<keyword evidence="7" id="KW-0449">Lipoprotein</keyword>
<dbReference type="GO" id="GO:0005886">
    <property type="term" value="C:plasma membrane"/>
    <property type="evidence" value="ECO:0007669"/>
    <property type="project" value="UniProtKB-SubCell"/>
</dbReference>
<dbReference type="Pfam" id="PF00071">
    <property type="entry name" value="Ras"/>
    <property type="match status" value="1"/>
</dbReference>
<dbReference type="FunFam" id="3.40.50.300:FF:000303">
    <property type="entry name" value="GTP-binding protein Di-Ras2"/>
    <property type="match status" value="1"/>
</dbReference>
<evidence type="ECO:0000256" key="2">
    <source>
        <dbReference type="ARBA" id="ARBA00022475"/>
    </source>
</evidence>
<organism evidence="13 14">
    <name type="scientific">Atractosteus spatula</name>
    <name type="common">Alligator gar</name>
    <name type="synonym">Lepisosteus spatula</name>
    <dbReference type="NCBI Taxonomy" id="7917"/>
    <lineage>
        <taxon>Eukaryota</taxon>
        <taxon>Metazoa</taxon>
        <taxon>Chordata</taxon>
        <taxon>Craniata</taxon>
        <taxon>Vertebrata</taxon>
        <taxon>Euteleostomi</taxon>
        <taxon>Actinopterygii</taxon>
        <taxon>Neopterygii</taxon>
        <taxon>Holostei</taxon>
        <taxon>Semionotiformes</taxon>
        <taxon>Lepisosteidae</taxon>
        <taxon>Atractosteus</taxon>
    </lineage>
</organism>
<dbReference type="PANTHER" id="PTHR24070">
    <property type="entry name" value="RAS, DI-RAS, AND RHEB FAMILY MEMBERS OF SMALL GTPASE SUPERFAMILY"/>
    <property type="match status" value="1"/>
</dbReference>
<evidence type="ECO:0000256" key="4">
    <source>
        <dbReference type="ARBA" id="ARBA00022741"/>
    </source>
</evidence>
<evidence type="ECO:0000256" key="8">
    <source>
        <dbReference type="ARBA" id="ARBA00023289"/>
    </source>
</evidence>
<evidence type="ECO:0000259" key="12">
    <source>
        <dbReference type="PROSITE" id="PS50058"/>
    </source>
</evidence>
<dbReference type="NCBIfam" id="TIGR00231">
    <property type="entry name" value="small_GTP"/>
    <property type="match status" value="1"/>
</dbReference>
<dbReference type="PROSITE" id="PS51421">
    <property type="entry name" value="RAS"/>
    <property type="match status" value="1"/>
</dbReference>
<proteinExistence type="inferred from homology"/>
<keyword evidence="5" id="KW-0342">GTP-binding</keyword>
<comment type="caution">
    <text evidence="13">The sequence shown here is derived from an EMBL/GenBank/DDBJ whole genome shotgun (WGS) entry which is preliminary data.</text>
</comment>
<comment type="similarity">
    <text evidence="10">Belongs to the small GTPase superfamily. Di-Ras family.</text>
</comment>